<dbReference type="GO" id="GO:0016831">
    <property type="term" value="F:carboxy-lyase activity"/>
    <property type="evidence" value="ECO:0007669"/>
    <property type="project" value="InterPro"/>
</dbReference>
<dbReference type="PANTHER" id="PTHR21240:SF19">
    <property type="entry name" value="CATALYTIC_ HYDROLASE"/>
    <property type="match status" value="1"/>
</dbReference>
<dbReference type="InterPro" id="IPR032466">
    <property type="entry name" value="Metal_Hydrolase"/>
</dbReference>
<dbReference type="Proteomes" id="UP000248044">
    <property type="component" value="Chromosome"/>
</dbReference>
<accession>A0A2U9IIK4</accession>
<dbReference type="RefSeq" id="WP_110271652.1">
    <property type="nucleotide sequence ID" value="NZ_CP029289.2"/>
</dbReference>
<protein>
    <submittedName>
        <fullName evidence="3">Amidohydrolase</fullName>
    </submittedName>
</protein>
<name>A0A2U9IIK4_9CREN</name>
<dbReference type="Pfam" id="PF04909">
    <property type="entry name" value="Amidohydro_2"/>
    <property type="match status" value="1"/>
</dbReference>
<proteinExistence type="predicted"/>
<evidence type="ECO:0000256" key="1">
    <source>
        <dbReference type="ARBA" id="ARBA00023239"/>
    </source>
</evidence>
<dbReference type="OrthoDB" id="34429at2157"/>
<keyword evidence="4" id="KW-1185">Reference proteome</keyword>
<keyword evidence="1" id="KW-0456">Lyase</keyword>
<dbReference type="PANTHER" id="PTHR21240">
    <property type="entry name" value="2-AMINO-3-CARBOXYLMUCONATE-6-SEMIALDEHYDE DECARBOXYLASE"/>
    <property type="match status" value="1"/>
</dbReference>
<dbReference type="GeneID" id="36833590"/>
<dbReference type="Gene3D" id="3.20.20.140">
    <property type="entry name" value="Metal-dependent hydrolases"/>
    <property type="match status" value="1"/>
</dbReference>
<feature type="domain" description="Amidohydrolase-related" evidence="2">
    <location>
        <begin position="90"/>
        <end position="238"/>
    </location>
</feature>
<dbReference type="KEGG" id="abri:DFR85_15500"/>
<reference evidence="3 4" key="1">
    <citation type="submission" date="2018-05" db="EMBL/GenBank/DDBJ databases">
        <title>Complete Genome Sequences of Extremely Thermoacidophilic, Metal-Mobilizing Type-Strain Members of the Archaeal Family Sulfolobaceae: Acidianus brierleyi DSM-1651T, Acidianus sulfidivorans DSM-18786T, Metallosphaera hakonensis DSM-7519T, and Metallosphaera prunae DSM-10039T.</title>
        <authorList>
            <person name="Counts J.A."/>
            <person name="Kelly R.M."/>
        </authorList>
    </citation>
    <scope>NUCLEOTIDE SEQUENCE [LARGE SCALE GENOMIC DNA]</scope>
    <source>
        <strain evidence="3 4">DSM 1651</strain>
    </source>
</reference>
<evidence type="ECO:0000259" key="2">
    <source>
        <dbReference type="Pfam" id="PF04909"/>
    </source>
</evidence>
<dbReference type="AlphaFoldDB" id="A0A2U9IIK4"/>
<organism evidence="3 4">
    <name type="scientific">Acidianus brierleyi</name>
    <dbReference type="NCBI Taxonomy" id="41673"/>
    <lineage>
        <taxon>Archaea</taxon>
        <taxon>Thermoproteota</taxon>
        <taxon>Thermoprotei</taxon>
        <taxon>Sulfolobales</taxon>
        <taxon>Sulfolobaceae</taxon>
        <taxon>Acidianus</taxon>
    </lineage>
</organism>
<evidence type="ECO:0000313" key="4">
    <source>
        <dbReference type="Proteomes" id="UP000248044"/>
    </source>
</evidence>
<dbReference type="SUPFAM" id="SSF51556">
    <property type="entry name" value="Metallo-dependent hydrolases"/>
    <property type="match status" value="1"/>
</dbReference>
<dbReference type="GO" id="GO:0016787">
    <property type="term" value="F:hydrolase activity"/>
    <property type="evidence" value="ECO:0007669"/>
    <property type="project" value="UniProtKB-KW"/>
</dbReference>
<dbReference type="InterPro" id="IPR032465">
    <property type="entry name" value="ACMSD"/>
</dbReference>
<evidence type="ECO:0000313" key="3">
    <source>
        <dbReference type="EMBL" id="AWR95774.1"/>
    </source>
</evidence>
<keyword evidence="3" id="KW-0378">Hydrolase</keyword>
<gene>
    <name evidence="3" type="ORF">DFR85_15500</name>
</gene>
<dbReference type="InterPro" id="IPR006680">
    <property type="entry name" value="Amidohydro-rel"/>
</dbReference>
<dbReference type="EMBL" id="CP029289">
    <property type="protein sequence ID" value="AWR95774.1"/>
    <property type="molecule type" value="Genomic_DNA"/>
</dbReference>
<sequence length="273" mass="31250">MYHVIDSHVHLGMGNMPSHCYDFLKSIGLENEPKVIIADEEIELDYIVLIPSFPCGNKSCTDGFYSQLKLRKTSSVYLQMGTINPNCNIDVKKELENQYSKGIIGIKLHPVHHYFKPNAYRQEEGNLKNLEIIYSFAEDMKLPIVFHTGTSNTSMSRNKYGDPIYIDDVIKDFPRLKIVLAHSGRPLWTSNAYFMARNYANVYLEISSIPPLKILSYLPGIKEIRDRVIYGSDFPNYKGQTLLGHAKMVISSLGYDSGIMRDNFMKIFKVNFN</sequence>